<comment type="cofactor">
    <cofactor evidence="1">
        <name>[4Fe-4S] cluster</name>
        <dbReference type="ChEBI" id="CHEBI:49883"/>
    </cofactor>
</comment>
<keyword evidence="3" id="KW-1185">Reference proteome</keyword>
<organism evidence="2 3">
    <name type="scientific">Caproicibacterium argilliputei</name>
    <dbReference type="NCBI Taxonomy" id="3030016"/>
    <lineage>
        <taxon>Bacteria</taxon>
        <taxon>Bacillati</taxon>
        <taxon>Bacillota</taxon>
        <taxon>Clostridia</taxon>
        <taxon>Eubacteriales</taxon>
        <taxon>Oscillospiraceae</taxon>
        <taxon>Caproicibacterium</taxon>
    </lineage>
</organism>
<dbReference type="Gene3D" id="3.20.20.70">
    <property type="entry name" value="Aldolase class I"/>
    <property type="match status" value="1"/>
</dbReference>
<dbReference type="NCBIfam" id="TIGR04085">
    <property type="entry name" value="rSAM_more_4Fe4S"/>
    <property type="match status" value="1"/>
</dbReference>
<dbReference type="SUPFAM" id="SSF102114">
    <property type="entry name" value="Radical SAM enzymes"/>
    <property type="match status" value="1"/>
</dbReference>
<sequence>MEADSSVYPCDFYMLDQYRLGNLNQDGYPALDRKRAEIGFVEQSVALPEECKTCPYVFLCRNGCRRCRDAQGKNIFCESHQRFFAYAQGRMKSVAEACRNASTIGNR</sequence>
<dbReference type="InterPro" id="IPR013785">
    <property type="entry name" value="Aldolase_TIM"/>
</dbReference>
<evidence type="ECO:0000313" key="2">
    <source>
        <dbReference type="EMBL" id="WOC31754.1"/>
    </source>
</evidence>
<dbReference type="KEGG" id="carl:PXC00_11175"/>
<reference evidence="3" key="3">
    <citation type="submission" date="2024-06" db="EMBL/GenBank/DDBJ databases">
        <authorList>
            <person name="Zeng C."/>
        </authorList>
    </citation>
    <scope>NUCLEOTIDE SEQUENCE [LARGE SCALE GENOMIC DNA]</scope>
    <source>
        <strain evidence="3">ZCY20-5</strain>
    </source>
</reference>
<dbReference type="GO" id="GO:0016491">
    <property type="term" value="F:oxidoreductase activity"/>
    <property type="evidence" value="ECO:0007669"/>
    <property type="project" value="InterPro"/>
</dbReference>
<reference evidence="3" key="2">
    <citation type="submission" date="2024-06" db="EMBL/GenBank/DDBJ databases">
        <title>Caproicibacterium argilliputei sp. nov, a novel caproic acid producing anaerobic bacterium isolated from pit mud.</title>
        <authorList>
            <person name="Zeng C."/>
        </authorList>
    </citation>
    <scope>NUCLEOTIDE SEQUENCE [LARGE SCALE GENOMIC DNA]</scope>
    <source>
        <strain evidence="3">ZCY20-5</strain>
    </source>
</reference>
<evidence type="ECO:0000256" key="1">
    <source>
        <dbReference type="ARBA" id="ARBA00001966"/>
    </source>
</evidence>
<dbReference type="InterPro" id="IPR023885">
    <property type="entry name" value="4Fe4S-binding_SPASM_dom"/>
</dbReference>
<dbReference type="InterPro" id="IPR023867">
    <property type="entry name" value="Sulphatase_maturase_rSAM"/>
</dbReference>
<proteinExistence type="predicted"/>
<dbReference type="PANTHER" id="PTHR43273:SF3">
    <property type="entry name" value="ANAEROBIC SULFATASE-MATURATING ENZYME HOMOLOG ASLB-RELATED"/>
    <property type="match status" value="1"/>
</dbReference>
<name>A0AA97D9F3_9FIRM</name>
<accession>A0AA97D9F3</accession>
<dbReference type="AlphaFoldDB" id="A0AA97D9F3"/>
<dbReference type="EMBL" id="CP135996">
    <property type="protein sequence ID" value="WOC31754.1"/>
    <property type="molecule type" value="Genomic_DNA"/>
</dbReference>
<dbReference type="PANTHER" id="PTHR43273">
    <property type="entry name" value="ANAEROBIC SULFATASE-MATURATING ENZYME HOMOLOG ASLB-RELATED"/>
    <property type="match status" value="1"/>
</dbReference>
<dbReference type="Proteomes" id="UP001300604">
    <property type="component" value="Chromosome"/>
</dbReference>
<protein>
    <submittedName>
        <fullName evidence="2">SPASM domain-containing protein</fullName>
    </submittedName>
</protein>
<gene>
    <name evidence="2" type="ORF">PXC00_11175</name>
</gene>
<dbReference type="RefSeq" id="WP_275845182.1">
    <property type="nucleotide sequence ID" value="NZ_CP135996.1"/>
</dbReference>
<evidence type="ECO:0000313" key="3">
    <source>
        <dbReference type="Proteomes" id="UP001300604"/>
    </source>
</evidence>
<reference evidence="2 3" key="1">
    <citation type="submission" date="2024-06" db="EMBL/GenBank/DDBJ databases">
        <title>Caproicibacterium argilliputei sp. nov, a novel caproic acid producing anaerobic bacterium isolated from pit mud.</title>
        <authorList>
            <person name="Xia S."/>
        </authorList>
    </citation>
    <scope>NUCLEOTIDE SEQUENCE [LARGE SCALE GENOMIC DNA]</scope>
    <source>
        <strain evidence="2 3">ZCY20-5</strain>
    </source>
</reference>
<dbReference type="InterPro" id="IPR058240">
    <property type="entry name" value="rSAM_sf"/>
</dbReference>